<feature type="transmembrane region" description="Helical" evidence="1">
    <location>
        <begin position="29"/>
        <end position="53"/>
    </location>
</feature>
<gene>
    <name evidence="2" type="ORF">GDO81_030110</name>
</gene>
<accession>A0AAV6YU41</accession>
<sequence>MIFFSCLLFQVNERIYRTDKINSCTILEVILLVMVCVWGGSATRLFQVTLWIFHQCEQSPRMRALICLVLSNIGNWSTKINKENSRYIACIFVVRSYVCYKTLRPTVSTITISLYNHRRIYGTGSSWYLSHYSPPPPP</sequence>
<keyword evidence="3" id="KW-1185">Reference proteome</keyword>
<comment type="caution">
    <text evidence="2">The sequence shown here is derived from an EMBL/GenBank/DDBJ whole genome shotgun (WGS) entry which is preliminary data.</text>
</comment>
<name>A0AAV6YU41_ENGPU</name>
<reference evidence="2" key="1">
    <citation type="thesis" date="2020" institute="ProQuest LLC" country="789 East Eisenhower Parkway, Ann Arbor, MI, USA">
        <title>Comparative Genomics and Chromosome Evolution.</title>
        <authorList>
            <person name="Mudd A.B."/>
        </authorList>
    </citation>
    <scope>NUCLEOTIDE SEQUENCE</scope>
    <source>
        <strain evidence="2">237g6f4</strain>
        <tissue evidence="2">Blood</tissue>
    </source>
</reference>
<organism evidence="2 3">
    <name type="scientific">Engystomops pustulosus</name>
    <name type="common">Tungara frog</name>
    <name type="synonym">Physalaemus pustulosus</name>
    <dbReference type="NCBI Taxonomy" id="76066"/>
    <lineage>
        <taxon>Eukaryota</taxon>
        <taxon>Metazoa</taxon>
        <taxon>Chordata</taxon>
        <taxon>Craniata</taxon>
        <taxon>Vertebrata</taxon>
        <taxon>Euteleostomi</taxon>
        <taxon>Amphibia</taxon>
        <taxon>Batrachia</taxon>
        <taxon>Anura</taxon>
        <taxon>Neobatrachia</taxon>
        <taxon>Hyloidea</taxon>
        <taxon>Leptodactylidae</taxon>
        <taxon>Leiuperinae</taxon>
        <taxon>Engystomops</taxon>
    </lineage>
</organism>
<evidence type="ECO:0000256" key="1">
    <source>
        <dbReference type="SAM" id="Phobius"/>
    </source>
</evidence>
<dbReference type="Proteomes" id="UP000824782">
    <property type="component" value="Unassembled WGS sequence"/>
</dbReference>
<evidence type="ECO:0008006" key="4">
    <source>
        <dbReference type="Google" id="ProtNLM"/>
    </source>
</evidence>
<keyword evidence="1" id="KW-1133">Transmembrane helix</keyword>
<dbReference type="EMBL" id="WNYA01009012">
    <property type="protein sequence ID" value="KAG8540894.1"/>
    <property type="molecule type" value="Genomic_DNA"/>
</dbReference>
<evidence type="ECO:0000313" key="3">
    <source>
        <dbReference type="Proteomes" id="UP000824782"/>
    </source>
</evidence>
<dbReference type="AlphaFoldDB" id="A0AAV6YU41"/>
<proteinExistence type="predicted"/>
<evidence type="ECO:0000313" key="2">
    <source>
        <dbReference type="EMBL" id="KAG8540894.1"/>
    </source>
</evidence>
<keyword evidence="1" id="KW-0812">Transmembrane</keyword>
<protein>
    <recommendedName>
        <fullName evidence="4">Vomeronasal type-1 receptor</fullName>
    </recommendedName>
</protein>
<keyword evidence="1" id="KW-0472">Membrane</keyword>